<evidence type="ECO:0000313" key="1">
    <source>
        <dbReference type="EMBL" id="KAK6766352.1"/>
    </source>
</evidence>
<organism evidence="1 2">
    <name type="scientific">Necator americanus</name>
    <name type="common">Human hookworm</name>
    <dbReference type="NCBI Taxonomy" id="51031"/>
    <lineage>
        <taxon>Eukaryota</taxon>
        <taxon>Metazoa</taxon>
        <taxon>Ecdysozoa</taxon>
        <taxon>Nematoda</taxon>
        <taxon>Chromadorea</taxon>
        <taxon>Rhabditida</taxon>
        <taxon>Rhabditina</taxon>
        <taxon>Rhabditomorpha</taxon>
        <taxon>Strongyloidea</taxon>
        <taxon>Ancylostomatidae</taxon>
        <taxon>Bunostominae</taxon>
        <taxon>Necator</taxon>
    </lineage>
</organism>
<dbReference type="EMBL" id="JAVFWL010000006">
    <property type="protein sequence ID" value="KAK6766352.1"/>
    <property type="molecule type" value="Genomic_DNA"/>
</dbReference>
<name>A0ABR1EUN7_NECAM</name>
<proteinExistence type="predicted"/>
<evidence type="ECO:0000313" key="2">
    <source>
        <dbReference type="Proteomes" id="UP001303046"/>
    </source>
</evidence>
<reference evidence="1 2" key="1">
    <citation type="submission" date="2023-08" db="EMBL/GenBank/DDBJ databases">
        <title>A Necator americanus chromosomal reference genome.</title>
        <authorList>
            <person name="Ilik V."/>
            <person name="Petrzelkova K.J."/>
            <person name="Pardy F."/>
            <person name="Fuh T."/>
            <person name="Niatou-Singa F.S."/>
            <person name="Gouil Q."/>
            <person name="Baker L."/>
            <person name="Ritchie M.E."/>
            <person name="Jex A.R."/>
            <person name="Gazzola D."/>
            <person name="Li H."/>
            <person name="Toshio Fujiwara R."/>
            <person name="Zhan B."/>
            <person name="Aroian R.V."/>
            <person name="Pafco B."/>
            <person name="Schwarz E.M."/>
        </authorList>
    </citation>
    <scope>NUCLEOTIDE SEQUENCE [LARGE SCALE GENOMIC DNA]</scope>
    <source>
        <strain evidence="1 2">Aroian</strain>
        <tissue evidence="1">Whole animal</tissue>
    </source>
</reference>
<sequence length="74" mass="8161">MQQQHKTSSPDRCSRCLTPQVTVRAARRRVAADDHVGGRADAGLDARDEWLWQAASNISPTEVNESSTEQAKLV</sequence>
<keyword evidence="2" id="KW-1185">Reference proteome</keyword>
<dbReference type="Proteomes" id="UP001303046">
    <property type="component" value="Unassembled WGS sequence"/>
</dbReference>
<accession>A0ABR1EUN7</accession>
<comment type="caution">
    <text evidence="1">The sequence shown here is derived from an EMBL/GenBank/DDBJ whole genome shotgun (WGS) entry which is preliminary data.</text>
</comment>
<gene>
    <name evidence="1" type="primary">Necator_chrX.g26116</name>
    <name evidence="1" type="ORF">RB195_025950</name>
</gene>
<protein>
    <submittedName>
        <fullName evidence="1">Uncharacterized protein</fullName>
    </submittedName>
</protein>